<sequence length="763" mass="87064">MITHTTEADARILIDGLLKEALWDPADKSQVLTEVPVQRAKDMVIGKNQIVETVSEYKSGHDGAEGKSVTGRVDYVLRNQNGRPLAIIEAKKNAINPYVAKQQALPYAKALGAPFIFLTNGELIYFGDYQNDDARIVASFFSRRDLERLVESRQNRKPLATIDIPEYYIRQGETRRLRPYQQETMRALDQAFELGKRRFLIELPTGTGKTDLTVLYIKRLIEAGWAERVLFLVDREQLAKQALETVQDLLGGQHGSYWLRPGIVRQEKQITVCLLQTMISRYQDYTSGYFDVVIMDESHRSIYGAWQASLTRFDALHIGLTATPARYIDRNTYEFYHCKTGQPDFAYRIQDAFAAGYLAPYKFATGVTEVIAEGADIDEEHYDPAKFERQWTNEKTNRLMMEEFDRLAWDNYKELAPGQDTGPGKTIIFAITKHHAGRLAEYLNELHPELKGNYAAVITSDVTDPDALIRQFKKEAHPMVAVSVGMLDTGFDCREILHLVMCRGVFSPILYQQMRGRGTRIAPHIRKKKFVIYDFFRNHKHFNDSETSVFEWTEEGGFAPGGAGGKPDPVSELIELGVDDEWLEAVSYVEVGPDGERIDKKDYVTNWKKTIRELGEDDPIIEKVKNDEPLTDEEERTLTSKLNSPKMYFNEDNLRRAYKNPVGNLIDFVKEALGRLKIKSRDEQLEEIFRAWLVSRSLAPEQAEYLSLLKNRGIVTGKVMLDDLFSPPLSILNAAGIGLELFGEQGLREIIEDINKNVFRKTL</sequence>
<dbReference type="Gene3D" id="3.90.1570.30">
    <property type="match status" value="1"/>
</dbReference>
<dbReference type="GO" id="GO:0005524">
    <property type="term" value="F:ATP binding"/>
    <property type="evidence" value="ECO:0007669"/>
    <property type="project" value="UniProtKB-KW"/>
</dbReference>
<dbReference type="CDD" id="cd18032">
    <property type="entry name" value="DEXHc_RE_I_III_res"/>
    <property type="match status" value="1"/>
</dbReference>
<dbReference type="Proteomes" id="UP000603434">
    <property type="component" value="Unassembled WGS sequence"/>
</dbReference>
<dbReference type="Pfam" id="PF00271">
    <property type="entry name" value="Helicase_C"/>
    <property type="match status" value="1"/>
</dbReference>
<dbReference type="PANTHER" id="PTHR47396:SF1">
    <property type="entry name" value="ATP-DEPENDENT HELICASE IRC3-RELATED"/>
    <property type="match status" value="1"/>
</dbReference>
<comment type="caution">
    <text evidence="2">The sequence shown here is derived from an EMBL/GenBank/DDBJ whole genome shotgun (WGS) entry which is preliminary data.</text>
</comment>
<dbReference type="Pfam" id="PF04313">
    <property type="entry name" value="HSDR_N"/>
    <property type="match status" value="1"/>
</dbReference>
<dbReference type="Pfam" id="PF04851">
    <property type="entry name" value="ResIII"/>
    <property type="match status" value="1"/>
</dbReference>
<gene>
    <name evidence="2" type="ORF">H8E23_05310</name>
</gene>
<protein>
    <submittedName>
        <fullName evidence="2">DEAD/DEAH box helicase family protein</fullName>
    </submittedName>
</protein>
<dbReference type="EMBL" id="JACNJH010000107">
    <property type="protein sequence ID" value="MBC8360795.1"/>
    <property type="molecule type" value="Genomic_DNA"/>
</dbReference>
<dbReference type="SUPFAM" id="SSF52540">
    <property type="entry name" value="P-loop containing nucleoside triphosphate hydrolases"/>
    <property type="match status" value="1"/>
</dbReference>
<name>A0A8J6NL58_9BACT</name>
<keyword evidence="2" id="KW-0347">Helicase</keyword>
<dbReference type="InterPro" id="IPR006935">
    <property type="entry name" value="Helicase/UvrB_N"/>
</dbReference>
<evidence type="ECO:0000313" key="2">
    <source>
        <dbReference type="EMBL" id="MBC8360795.1"/>
    </source>
</evidence>
<dbReference type="GO" id="GO:0003677">
    <property type="term" value="F:DNA binding"/>
    <property type="evidence" value="ECO:0007669"/>
    <property type="project" value="UniProtKB-KW"/>
</dbReference>
<dbReference type="InterPro" id="IPR050742">
    <property type="entry name" value="Helicase_Restrict-Modif_Enz"/>
</dbReference>
<dbReference type="GO" id="GO:0005829">
    <property type="term" value="C:cytosol"/>
    <property type="evidence" value="ECO:0007669"/>
    <property type="project" value="TreeGrafter"/>
</dbReference>
<dbReference type="SMART" id="SM00487">
    <property type="entry name" value="DEXDc"/>
    <property type="match status" value="1"/>
</dbReference>
<evidence type="ECO:0000259" key="1">
    <source>
        <dbReference type="PROSITE" id="PS51192"/>
    </source>
</evidence>
<dbReference type="Gene3D" id="3.40.50.300">
    <property type="entry name" value="P-loop containing nucleotide triphosphate hydrolases"/>
    <property type="match status" value="2"/>
</dbReference>
<dbReference type="GO" id="GO:0009307">
    <property type="term" value="P:DNA restriction-modification system"/>
    <property type="evidence" value="ECO:0007669"/>
    <property type="project" value="UniProtKB-KW"/>
</dbReference>
<dbReference type="AlphaFoldDB" id="A0A8J6NL58"/>
<dbReference type="InterPro" id="IPR001650">
    <property type="entry name" value="Helicase_C-like"/>
</dbReference>
<keyword evidence="2" id="KW-0547">Nucleotide-binding</keyword>
<dbReference type="GO" id="GO:0009035">
    <property type="term" value="F:type I site-specific deoxyribonuclease activity"/>
    <property type="evidence" value="ECO:0007669"/>
    <property type="project" value="UniProtKB-EC"/>
</dbReference>
<accession>A0A8J6NL58</accession>
<dbReference type="PANTHER" id="PTHR47396">
    <property type="entry name" value="TYPE I RESTRICTION ENZYME ECOKI R PROTEIN"/>
    <property type="match status" value="1"/>
</dbReference>
<dbReference type="Pfam" id="PF08463">
    <property type="entry name" value="EcoEI_R_C"/>
    <property type="match status" value="1"/>
</dbReference>
<feature type="domain" description="Helicase ATP-binding" evidence="1">
    <location>
        <begin position="190"/>
        <end position="342"/>
    </location>
</feature>
<keyword evidence="2" id="KW-0378">Hydrolase</keyword>
<dbReference type="InterPro" id="IPR007409">
    <property type="entry name" value="Restrct_endonuc_type1_HsdR_N"/>
</dbReference>
<organism evidence="2 3">
    <name type="scientific">Candidatus Desulfatibia profunda</name>
    <dbReference type="NCBI Taxonomy" id="2841695"/>
    <lineage>
        <taxon>Bacteria</taxon>
        <taxon>Pseudomonadati</taxon>
        <taxon>Thermodesulfobacteriota</taxon>
        <taxon>Desulfobacteria</taxon>
        <taxon>Desulfobacterales</taxon>
        <taxon>Desulfobacterales incertae sedis</taxon>
        <taxon>Candidatus Desulfatibia</taxon>
    </lineage>
</organism>
<dbReference type="PROSITE" id="PS51192">
    <property type="entry name" value="HELICASE_ATP_BIND_1"/>
    <property type="match status" value="1"/>
</dbReference>
<dbReference type="GO" id="GO:0004386">
    <property type="term" value="F:helicase activity"/>
    <property type="evidence" value="ECO:0007669"/>
    <property type="project" value="UniProtKB-KW"/>
</dbReference>
<keyword evidence="2" id="KW-0067">ATP-binding</keyword>
<evidence type="ECO:0000313" key="3">
    <source>
        <dbReference type="Proteomes" id="UP000603434"/>
    </source>
</evidence>
<dbReference type="InterPro" id="IPR027417">
    <property type="entry name" value="P-loop_NTPase"/>
</dbReference>
<proteinExistence type="predicted"/>
<dbReference type="InterPro" id="IPR014001">
    <property type="entry name" value="Helicase_ATP-bd"/>
</dbReference>
<reference evidence="2 3" key="1">
    <citation type="submission" date="2020-08" db="EMBL/GenBank/DDBJ databases">
        <title>Bridging the membrane lipid divide: bacteria of the FCB group superphylum have the potential to synthesize archaeal ether lipids.</title>
        <authorList>
            <person name="Villanueva L."/>
            <person name="Von Meijenfeldt F.A.B."/>
            <person name="Westbye A.B."/>
            <person name="Yadav S."/>
            <person name="Hopmans E.C."/>
            <person name="Dutilh B.E."/>
            <person name="Sinninghe Damste J.S."/>
        </authorList>
    </citation>
    <scope>NUCLEOTIDE SEQUENCE [LARGE SCALE GENOMIC DNA]</scope>
    <source>
        <strain evidence="2">NIOZ-UU30</strain>
    </source>
</reference>
<dbReference type="InterPro" id="IPR013670">
    <property type="entry name" value="EcoEI_R_C_dom"/>
</dbReference>